<proteinExistence type="predicted"/>
<dbReference type="SUPFAM" id="SSF52799">
    <property type="entry name" value="(Phosphotyrosine protein) phosphatases II"/>
    <property type="match status" value="1"/>
</dbReference>
<dbReference type="GO" id="GO:0016740">
    <property type="term" value="F:transferase activity"/>
    <property type="evidence" value="ECO:0007669"/>
    <property type="project" value="UniProtKB-KW"/>
</dbReference>
<comment type="caution">
    <text evidence="3">The sequence shown here is derived from an EMBL/GenBank/DDBJ whole genome shotgun (WGS) entry which is preliminary data.</text>
</comment>
<keyword evidence="1" id="KW-0732">Signal</keyword>
<keyword evidence="4" id="KW-1185">Reference proteome</keyword>
<name>A0ABP7M6R7_9GAMM</name>
<dbReference type="EMBL" id="BAAAZU010000003">
    <property type="protein sequence ID" value="GAA3915649.1"/>
    <property type="molecule type" value="Genomic_DNA"/>
</dbReference>
<dbReference type="RefSeq" id="WP_344758453.1">
    <property type="nucleotide sequence ID" value="NZ_BAAAZU010000003.1"/>
</dbReference>
<dbReference type="InterPro" id="IPR005939">
    <property type="entry name" value="BLH_phosphatase-like"/>
</dbReference>
<evidence type="ECO:0000313" key="3">
    <source>
        <dbReference type="EMBL" id="GAA3915649.1"/>
    </source>
</evidence>
<dbReference type="Gene3D" id="3.90.190.10">
    <property type="entry name" value="Protein tyrosine phosphatase superfamily"/>
    <property type="match status" value="1"/>
</dbReference>
<gene>
    <name evidence="3" type="ORF">GCM10022229_06030</name>
</gene>
<organism evidence="3 4">
    <name type="scientific">Luteimonas lutimaris</name>
    <dbReference type="NCBI Taxonomy" id="698645"/>
    <lineage>
        <taxon>Bacteria</taxon>
        <taxon>Pseudomonadati</taxon>
        <taxon>Pseudomonadota</taxon>
        <taxon>Gammaproteobacteria</taxon>
        <taxon>Lysobacterales</taxon>
        <taxon>Lysobacteraceae</taxon>
        <taxon>Luteimonas</taxon>
    </lineage>
</organism>
<protein>
    <submittedName>
        <fullName evidence="3">Sulfur transferase domain-containing protein</fullName>
    </submittedName>
</protein>
<dbReference type="Pfam" id="PF04273">
    <property type="entry name" value="BLH_phosphatase"/>
    <property type="match status" value="1"/>
</dbReference>
<sequence length="188" mass="19147">MAPRIAFAATCLLAPLFATAAIAADPPTTPPLAVAQAGEAAPPILARQPLPRVYSAGQPVADDWAEIARHGVTTVIDLRPDAERPGRDEAAEVHAAGLAYRQIPVAGAQDLDAGAARTLWQAIEAAPGKVLVHCASGNRAGALLAIAAVREGGMAPEQALEAGREAGMTSLEPRVREVLGLPAPAGDP</sequence>
<evidence type="ECO:0000313" key="4">
    <source>
        <dbReference type="Proteomes" id="UP001501727"/>
    </source>
</evidence>
<reference evidence="4" key="1">
    <citation type="journal article" date="2019" name="Int. J. Syst. Evol. Microbiol.">
        <title>The Global Catalogue of Microorganisms (GCM) 10K type strain sequencing project: providing services to taxonomists for standard genome sequencing and annotation.</title>
        <authorList>
            <consortium name="The Broad Institute Genomics Platform"/>
            <consortium name="The Broad Institute Genome Sequencing Center for Infectious Disease"/>
            <person name="Wu L."/>
            <person name="Ma J."/>
        </authorList>
    </citation>
    <scope>NUCLEOTIDE SEQUENCE [LARGE SCALE GENOMIC DNA]</scope>
    <source>
        <strain evidence="4">JCM 16916</strain>
    </source>
</reference>
<evidence type="ECO:0000259" key="2">
    <source>
        <dbReference type="Pfam" id="PF04273"/>
    </source>
</evidence>
<keyword evidence="3" id="KW-0808">Transferase</keyword>
<feature type="domain" description="Beta-lactamase hydrolase-like protein phosphatase-like" evidence="2">
    <location>
        <begin position="57"/>
        <end position="147"/>
    </location>
</feature>
<dbReference type="Proteomes" id="UP001501727">
    <property type="component" value="Unassembled WGS sequence"/>
</dbReference>
<feature type="signal peptide" evidence="1">
    <location>
        <begin position="1"/>
        <end position="23"/>
    </location>
</feature>
<feature type="chain" id="PRO_5047005045" evidence="1">
    <location>
        <begin position="24"/>
        <end position="188"/>
    </location>
</feature>
<accession>A0ABP7M6R7</accession>
<dbReference type="InterPro" id="IPR029021">
    <property type="entry name" value="Prot-tyrosine_phosphatase-like"/>
</dbReference>
<evidence type="ECO:0000256" key="1">
    <source>
        <dbReference type="SAM" id="SignalP"/>
    </source>
</evidence>